<reference evidence="2" key="1">
    <citation type="submission" date="2016-11" db="EMBL/GenBank/DDBJ databases">
        <authorList>
            <person name="Varghese N."/>
            <person name="Submissions S."/>
        </authorList>
    </citation>
    <scope>NUCLEOTIDE SEQUENCE [LARGE SCALE GENOMIC DNA]</scope>
    <source>
        <strain evidence="2">UWOS</strain>
    </source>
</reference>
<name>A0A1M6Z7W4_9BACT</name>
<dbReference type="EMBL" id="FRAW01000054">
    <property type="protein sequence ID" value="SHL26547.1"/>
    <property type="molecule type" value="Genomic_DNA"/>
</dbReference>
<evidence type="ECO:0000313" key="1">
    <source>
        <dbReference type="EMBL" id="SHL26547.1"/>
    </source>
</evidence>
<feature type="non-terminal residue" evidence="1">
    <location>
        <position position="1"/>
    </location>
</feature>
<proteinExistence type="predicted"/>
<accession>A0A1M6Z7W4</accession>
<dbReference type="Proteomes" id="UP000184275">
    <property type="component" value="Unassembled WGS sequence"/>
</dbReference>
<protein>
    <submittedName>
        <fullName evidence="1">Uncharacterized protein</fullName>
    </submittedName>
</protein>
<dbReference type="AlphaFoldDB" id="A0A1M6Z7W4"/>
<evidence type="ECO:0000313" key="2">
    <source>
        <dbReference type="Proteomes" id="UP000184275"/>
    </source>
</evidence>
<organism evidence="1 2">
    <name type="scientific">Fibrobacter intestinalis</name>
    <dbReference type="NCBI Taxonomy" id="28122"/>
    <lineage>
        <taxon>Bacteria</taxon>
        <taxon>Pseudomonadati</taxon>
        <taxon>Fibrobacterota</taxon>
        <taxon>Fibrobacteria</taxon>
        <taxon>Fibrobacterales</taxon>
        <taxon>Fibrobacteraceae</taxon>
        <taxon>Fibrobacter</taxon>
    </lineage>
</organism>
<keyword evidence="2" id="KW-1185">Reference proteome</keyword>
<gene>
    <name evidence="1" type="ORF">SAMN05720469_15414</name>
</gene>
<sequence>CAECHGGEAFCIVDGEFHDWGDRCINWEMKNK</sequence>